<protein>
    <submittedName>
        <fullName evidence="2">Neutral/alkaline non-lysosomal ceramidase N-terminal domain-containing protein</fullName>
    </submittedName>
</protein>
<feature type="domain" description="Neutral/alkaline non-lysosomal ceramidase N-terminal" evidence="1">
    <location>
        <begin position="5"/>
        <end position="258"/>
    </location>
</feature>
<organism evidence="2 3">
    <name type="scientific">Paenibacillus chungangensis</name>
    <dbReference type="NCBI Taxonomy" id="696535"/>
    <lineage>
        <taxon>Bacteria</taxon>
        <taxon>Bacillati</taxon>
        <taxon>Bacillota</taxon>
        <taxon>Bacilli</taxon>
        <taxon>Bacillales</taxon>
        <taxon>Paenibacillaceae</taxon>
        <taxon>Paenibacillus</taxon>
    </lineage>
</organism>
<dbReference type="Proteomes" id="UP001596989">
    <property type="component" value="Unassembled WGS sequence"/>
</dbReference>
<name>A0ABW3HLL8_9BACL</name>
<keyword evidence="3" id="KW-1185">Reference proteome</keyword>
<accession>A0ABW3HLL8</accession>
<gene>
    <name evidence="2" type="ORF">ACFQ2I_03260</name>
</gene>
<proteinExistence type="predicted"/>
<dbReference type="InterPro" id="IPR031329">
    <property type="entry name" value="NEUT/ALK_ceramidase_N"/>
</dbReference>
<sequence length="402" mass="44680">MTLLLIGTDKADITPATPLPLAGFTHRVGEYEGVAAEIYARTLVMETIDSRTNESDIAILVSADLLGWGEESAATMSRQCESRFGVKKERCIFHATHSHSGPQTSIKLEALLGLLNPDYLAWLEEQVLKSIERALAKREEVTMEKGVGECSIGIHRRKMVGGSMVMAPNPDEAIDRDVTVIRFMTRQHYPKAFLVHYTCHPTTSDHNKISSEFPGAAMSLLEEEWEPDVIALFLQGFCGDVRPNLVKDGEFCRGTQTEIDMFGKQLADAVTSVLTSPMQAIHAQPIRETSRVVQLHYHHSPSFVELRVNLLQISDQLSFLAASGELVSEYGLWVKRRSEGTVLSLGYCNGLLGYIPTARQISEGGYESMDSFPFFGLEGPFADHVESIVYSELEDMFRISML</sequence>
<dbReference type="RefSeq" id="WP_377562163.1">
    <property type="nucleotide sequence ID" value="NZ_JBHTJZ010000005.1"/>
</dbReference>
<dbReference type="EMBL" id="JBHTJZ010000005">
    <property type="protein sequence ID" value="MFD0958396.1"/>
    <property type="molecule type" value="Genomic_DNA"/>
</dbReference>
<evidence type="ECO:0000313" key="3">
    <source>
        <dbReference type="Proteomes" id="UP001596989"/>
    </source>
</evidence>
<reference evidence="3" key="1">
    <citation type="journal article" date="2019" name="Int. J. Syst. Evol. Microbiol.">
        <title>The Global Catalogue of Microorganisms (GCM) 10K type strain sequencing project: providing services to taxonomists for standard genome sequencing and annotation.</title>
        <authorList>
            <consortium name="The Broad Institute Genomics Platform"/>
            <consortium name="The Broad Institute Genome Sequencing Center for Infectious Disease"/>
            <person name="Wu L."/>
            <person name="Ma J."/>
        </authorList>
    </citation>
    <scope>NUCLEOTIDE SEQUENCE [LARGE SCALE GENOMIC DNA]</scope>
    <source>
        <strain evidence="3">CCUG 59129</strain>
    </source>
</reference>
<dbReference type="Pfam" id="PF04734">
    <property type="entry name" value="Ceramidase_alk"/>
    <property type="match status" value="1"/>
</dbReference>
<evidence type="ECO:0000313" key="2">
    <source>
        <dbReference type="EMBL" id="MFD0958396.1"/>
    </source>
</evidence>
<evidence type="ECO:0000259" key="1">
    <source>
        <dbReference type="Pfam" id="PF04734"/>
    </source>
</evidence>
<comment type="caution">
    <text evidence="2">The sequence shown here is derived from an EMBL/GenBank/DDBJ whole genome shotgun (WGS) entry which is preliminary data.</text>
</comment>